<dbReference type="AlphaFoldDB" id="A0A8S3E2V9"/>
<keyword evidence="1" id="KW-0594">Phospholipid biosynthesis</keyword>
<accession>A0A8S3E2V9</accession>
<evidence type="ECO:0000313" key="3">
    <source>
        <dbReference type="Proteomes" id="UP000676336"/>
    </source>
</evidence>
<evidence type="ECO:0000313" key="2">
    <source>
        <dbReference type="EMBL" id="CAF5029098.1"/>
    </source>
</evidence>
<dbReference type="GO" id="GO:0106245">
    <property type="term" value="F:L-serine-phosphatidylethanolamine phosphatidyltransferase activity"/>
    <property type="evidence" value="ECO:0007669"/>
    <property type="project" value="UniProtKB-UniRule"/>
</dbReference>
<gene>
    <name evidence="2" type="ORF">SMN809_LOCUS58021</name>
</gene>
<dbReference type="InterPro" id="IPR004277">
    <property type="entry name" value="PSS"/>
</dbReference>
<comment type="catalytic activity">
    <reaction evidence="1">
        <text>a 1,2-diacyl-sn-glycero-3-phosphoethanolamine + L-serine = a 1,2-diacyl-sn-glycero-3-phospho-L-serine + ethanolamine</text>
        <dbReference type="Rhea" id="RHEA:27606"/>
        <dbReference type="ChEBI" id="CHEBI:33384"/>
        <dbReference type="ChEBI" id="CHEBI:57262"/>
        <dbReference type="ChEBI" id="CHEBI:57603"/>
        <dbReference type="ChEBI" id="CHEBI:64612"/>
        <dbReference type="EC" id="2.7.8.29"/>
    </reaction>
</comment>
<dbReference type="EMBL" id="CAJOBI010215734">
    <property type="protein sequence ID" value="CAF5029098.1"/>
    <property type="molecule type" value="Genomic_DNA"/>
</dbReference>
<comment type="function">
    <text evidence="1">Catalyzes a base-exchange reaction in which the polar head group of phosphatidylethanolamine (PE) is replaced by L-serine.</text>
</comment>
<comment type="similarity">
    <text evidence="1">Belongs to the phosphatidyl serine synthase family.</text>
</comment>
<keyword evidence="1" id="KW-0808">Transferase</keyword>
<keyword evidence="1" id="KW-0256">Endoplasmic reticulum</keyword>
<evidence type="ECO:0000256" key="1">
    <source>
        <dbReference type="RuleBase" id="RU368094"/>
    </source>
</evidence>
<comment type="subcellular location">
    <subcellularLocation>
        <location evidence="1">Endoplasmic reticulum membrane</location>
        <topology evidence="1">Multi-pass membrane protein</topology>
    </subcellularLocation>
</comment>
<keyword evidence="1" id="KW-0444">Lipid biosynthesis</keyword>
<proteinExistence type="inferred from homology"/>
<dbReference type="GO" id="GO:0006659">
    <property type="term" value="P:phosphatidylserine biosynthetic process"/>
    <property type="evidence" value="ECO:0007669"/>
    <property type="project" value="UniProtKB-UniRule"/>
</dbReference>
<dbReference type="Pfam" id="PF03034">
    <property type="entry name" value="PSS"/>
    <property type="match status" value="1"/>
</dbReference>
<comment type="caution">
    <text evidence="2">The sequence shown here is derived from an EMBL/GenBank/DDBJ whole genome shotgun (WGS) entry which is preliminary data.</text>
</comment>
<dbReference type="Proteomes" id="UP000676336">
    <property type="component" value="Unassembled WGS sequence"/>
</dbReference>
<name>A0A8S3E2V9_9BILA</name>
<sequence length="41" mass="4969">TLIVRDYWLCTVTSIGFEILEYSLEHQLPNFSECWWDHVSH</sequence>
<dbReference type="EC" id="2.7.8.29" evidence="1"/>
<keyword evidence="1" id="KW-1208">Phospholipid metabolism</keyword>
<comment type="pathway">
    <text evidence="1">Phospholipid metabolism; phosphatidylserine biosynthesis.</text>
</comment>
<keyword evidence="1" id="KW-0443">Lipid metabolism</keyword>
<organism evidence="2 3">
    <name type="scientific">Rotaria magnacalcarata</name>
    <dbReference type="NCBI Taxonomy" id="392030"/>
    <lineage>
        <taxon>Eukaryota</taxon>
        <taxon>Metazoa</taxon>
        <taxon>Spiralia</taxon>
        <taxon>Gnathifera</taxon>
        <taxon>Rotifera</taxon>
        <taxon>Eurotatoria</taxon>
        <taxon>Bdelloidea</taxon>
        <taxon>Philodinida</taxon>
        <taxon>Philodinidae</taxon>
        <taxon>Rotaria</taxon>
    </lineage>
</organism>
<protein>
    <recommendedName>
        <fullName evidence="1">Phosphatidylserine synthase</fullName>
        <ecNumber evidence="1">2.7.8.29</ecNumber>
    </recommendedName>
    <alternativeName>
        <fullName evidence="1">Serine-exchange enzyme</fullName>
    </alternativeName>
</protein>
<feature type="non-terminal residue" evidence="2">
    <location>
        <position position="1"/>
    </location>
</feature>
<reference evidence="2" key="1">
    <citation type="submission" date="2021-02" db="EMBL/GenBank/DDBJ databases">
        <authorList>
            <person name="Nowell W R."/>
        </authorList>
    </citation>
    <scope>NUCLEOTIDE SEQUENCE</scope>
</reference>
<dbReference type="GO" id="GO:0005789">
    <property type="term" value="C:endoplasmic reticulum membrane"/>
    <property type="evidence" value="ECO:0007669"/>
    <property type="project" value="UniProtKB-SubCell"/>
</dbReference>